<evidence type="ECO:0000259" key="5">
    <source>
        <dbReference type="PROSITE" id="PS50893"/>
    </source>
</evidence>
<dbReference type="PROSITE" id="PS00211">
    <property type="entry name" value="ABC_TRANSPORTER_1"/>
    <property type="match status" value="1"/>
</dbReference>
<dbReference type="EMBL" id="ADLN01000120">
    <property type="protein sequence ID" value="EHI57685.1"/>
    <property type="molecule type" value="Genomic_DNA"/>
</dbReference>
<gene>
    <name evidence="6" type="ORF">HMPREF9473_04794</name>
</gene>
<dbReference type="GO" id="GO:0016887">
    <property type="term" value="F:ATP hydrolysis activity"/>
    <property type="evidence" value="ECO:0007669"/>
    <property type="project" value="InterPro"/>
</dbReference>
<dbReference type="PROSITE" id="PS50893">
    <property type="entry name" value="ABC_TRANSPORTER_2"/>
    <property type="match status" value="2"/>
</dbReference>
<dbReference type="GO" id="GO:0005524">
    <property type="term" value="F:ATP binding"/>
    <property type="evidence" value="ECO:0007669"/>
    <property type="project" value="UniProtKB-KW"/>
</dbReference>
<dbReference type="HOGENOM" id="CLU_000604_92_0_9"/>
<dbReference type="RefSeq" id="WP_006782782.1">
    <property type="nucleotide sequence ID" value="NZ_CP040506.1"/>
</dbReference>
<dbReference type="PATRIC" id="fig|742737.3.peg.4782"/>
<comment type="caution">
    <text evidence="6">The sequence shown here is derived from an EMBL/GenBank/DDBJ whole genome shotgun (WGS) entry which is preliminary data.</text>
</comment>
<dbReference type="SUPFAM" id="SSF52540">
    <property type="entry name" value="P-loop containing nucleoside triphosphate hydrolases"/>
    <property type="match status" value="2"/>
</dbReference>
<dbReference type="SMART" id="SM00382">
    <property type="entry name" value="AAA"/>
    <property type="match status" value="2"/>
</dbReference>
<dbReference type="InterPro" id="IPR027417">
    <property type="entry name" value="P-loop_NTPase"/>
</dbReference>
<organism evidence="6 7">
    <name type="scientific">Hungatella hathewayi WAL-18680</name>
    <dbReference type="NCBI Taxonomy" id="742737"/>
    <lineage>
        <taxon>Bacteria</taxon>
        <taxon>Bacillati</taxon>
        <taxon>Bacillota</taxon>
        <taxon>Clostridia</taxon>
        <taxon>Lachnospirales</taxon>
        <taxon>Lachnospiraceae</taxon>
        <taxon>Hungatella</taxon>
    </lineage>
</organism>
<name>G5IMR6_9FIRM</name>
<evidence type="ECO:0000313" key="6">
    <source>
        <dbReference type="EMBL" id="EHI57685.1"/>
    </source>
</evidence>
<keyword evidence="2" id="KW-0677">Repeat</keyword>
<dbReference type="InterPro" id="IPR050107">
    <property type="entry name" value="ABC_carbohydrate_import_ATPase"/>
</dbReference>
<dbReference type="PANTHER" id="PTHR43790:SF9">
    <property type="entry name" value="GALACTOFURANOSE TRANSPORTER ATP-BINDING PROTEIN YTFR"/>
    <property type="match status" value="1"/>
</dbReference>
<accession>G5IMR6</accession>
<keyword evidence="1" id="KW-0813">Transport</keyword>
<dbReference type="InterPro" id="IPR017871">
    <property type="entry name" value="ABC_transporter-like_CS"/>
</dbReference>
<dbReference type="InterPro" id="IPR003593">
    <property type="entry name" value="AAA+_ATPase"/>
</dbReference>
<dbReference type="Pfam" id="PF00005">
    <property type="entry name" value="ABC_tran"/>
    <property type="match status" value="2"/>
</dbReference>
<dbReference type="CDD" id="cd03215">
    <property type="entry name" value="ABC_Carb_Monos_II"/>
    <property type="match status" value="1"/>
</dbReference>
<keyword evidence="3" id="KW-0547">Nucleotide-binding</keyword>
<sequence>MAEILELKNICKYYGSFAANKDISLKIKKGTVHAVVGENGAGKSTLMNIIAGVNQPTSGEIFLNGKKVSFQDANDANRAGIGMVQQEFMLFDKLSVLDNIIMGYEDTKRGFFINKKESSEKIKNICEEYGFHFDLNTLVRDLPVAVQQQVEIVKVLFRKADIIILDEPTAVLPYQEIQGLFKAIRYLISQGKTVIFITHKLKEVLEISDTITVMKGGVISGEISAGEATELTLTNMMVGRDVVLKLDKQSGHSEKEVLSVGNLVVKDDRKITRVKDISFCLREGEILGIVGVSGNGQNELVEAITGMRSYEAGTICLHGEKLPAGTPRNNRLKHIGYVPQDRISVGSSVDSSLVENCIMGYHLNHLKKKGNLMDYRGAESFADSIIEEYNVKTRSSKDRAGSLSGGNLQKLIVGREFSQNHKVLLIEDPTRGIDIGSIEFIWKEIQKQVEKEGVSVILITYDLAEAMTLSDRILVMYDGHINKELTGPDYDEKEIGMYMMGGGSDER</sequence>
<keyword evidence="7" id="KW-1185">Reference proteome</keyword>
<protein>
    <recommendedName>
        <fullName evidence="5">ABC transporter domain-containing protein</fullName>
    </recommendedName>
</protein>
<evidence type="ECO:0000256" key="3">
    <source>
        <dbReference type="ARBA" id="ARBA00022741"/>
    </source>
</evidence>
<dbReference type="InterPro" id="IPR003439">
    <property type="entry name" value="ABC_transporter-like_ATP-bd"/>
</dbReference>
<feature type="domain" description="ABC transporter" evidence="5">
    <location>
        <begin position="258"/>
        <end position="503"/>
    </location>
</feature>
<evidence type="ECO:0000256" key="2">
    <source>
        <dbReference type="ARBA" id="ARBA00022737"/>
    </source>
</evidence>
<dbReference type="PANTHER" id="PTHR43790">
    <property type="entry name" value="CARBOHYDRATE TRANSPORT ATP-BINDING PROTEIN MG119-RELATED"/>
    <property type="match status" value="1"/>
</dbReference>
<dbReference type="CDD" id="cd03216">
    <property type="entry name" value="ABC_Carb_Monos_I"/>
    <property type="match status" value="1"/>
</dbReference>
<reference evidence="6 7" key="1">
    <citation type="submission" date="2011-08" db="EMBL/GenBank/DDBJ databases">
        <title>The Genome Sequence of Clostridium hathewayi WAL-18680.</title>
        <authorList>
            <consortium name="The Broad Institute Genome Sequencing Platform"/>
            <person name="Earl A."/>
            <person name="Ward D."/>
            <person name="Feldgarden M."/>
            <person name="Gevers D."/>
            <person name="Finegold S.M."/>
            <person name="Summanen P.H."/>
            <person name="Molitoris D.R."/>
            <person name="Song M."/>
            <person name="Daigneault M."/>
            <person name="Allen-Vercoe E."/>
            <person name="Young S.K."/>
            <person name="Zeng Q."/>
            <person name="Gargeya S."/>
            <person name="Fitzgerald M."/>
            <person name="Haas B."/>
            <person name="Abouelleil A."/>
            <person name="Alvarado L."/>
            <person name="Arachchi H.M."/>
            <person name="Berlin A."/>
            <person name="Brown A."/>
            <person name="Chapman S.B."/>
            <person name="Chen Z."/>
            <person name="Dunbar C."/>
            <person name="Freedman E."/>
            <person name="Gearin G."/>
            <person name="Gellesch M."/>
            <person name="Goldberg J."/>
            <person name="Griggs A."/>
            <person name="Gujja S."/>
            <person name="Heiman D."/>
            <person name="Howarth C."/>
            <person name="Larson L."/>
            <person name="Lui A."/>
            <person name="MacDonald P.J.P."/>
            <person name="Montmayeur A."/>
            <person name="Murphy C."/>
            <person name="Neiman D."/>
            <person name="Pearson M."/>
            <person name="Priest M."/>
            <person name="Roberts A."/>
            <person name="Saif S."/>
            <person name="Shea T."/>
            <person name="Shenoy N."/>
            <person name="Sisk P."/>
            <person name="Stolte C."/>
            <person name="Sykes S."/>
            <person name="Wortman J."/>
            <person name="Nusbaum C."/>
            <person name="Birren B."/>
        </authorList>
    </citation>
    <scope>NUCLEOTIDE SEQUENCE [LARGE SCALE GENOMIC DNA]</scope>
    <source>
        <strain evidence="6 7">WAL-18680</strain>
    </source>
</reference>
<evidence type="ECO:0000313" key="7">
    <source>
        <dbReference type="Proteomes" id="UP000005384"/>
    </source>
</evidence>
<keyword evidence="4" id="KW-0067">ATP-binding</keyword>
<proteinExistence type="predicted"/>
<dbReference type="AlphaFoldDB" id="G5IMR6"/>
<dbReference type="OrthoDB" id="9771863at2"/>
<dbReference type="Proteomes" id="UP000005384">
    <property type="component" value="Unassembled WGS sequence"/>
</dbReference>
<evidence type="ECO:0000256" key="1">
    <source>
        <dbReference type="ARBA" id="ARBA00022448"/>
    </source>
</evidence>
<evidence type="ECO:0000256" key="4">
    <source>
        <dbReference type="ARBA" id="ARBA00022840"/>
    </source>
</evidence>
<feature type="domain" description="ABC transporter" evidence="5">
    <location>
        <begin position="5"/>
        <end position="241"/>
    </location>
</feature>
<dbReference type="Gene3D" id="3.40.50.300">
    <property type="entry name" value="P-loop containing nucleotide triphosphate hydrolases"/>
    <property type="match status" value="2"/>
</dbReference>